<evidence type="ECO:0000256" key="2">
    <source>
        <dbReference type="ARBA" id="ARBA00023015"/>
    </source>
</evidence>
<reference evidence="6" key="1">
    <citation type="journal article" date="2019" name="Int. J. Syst. Evol. Microbiol.">
        <title>The Global Catalogue of Microorganisms (GCM) 10K type strain sequencing project: providing services to taxonomists for standard genome sequencing and annotation.</title>
        <authorList>
            <consortium name="The Broad Institute Genomics Platform"/>
            <consortium name="The Broad Institute Genome Sequencing Center for Infectious Disease"/>
            <person name="Wu L."/>
            <person name="Ma J."/>
        </authorList>
    </citation>
    <scope>NUCLEOTIDE SEQUENCE [LARGE SCALE GENOMIC DNA]</scope>
    <source>
        <strain evidence="6">CGMCC 1.19032</strain>
    </source>
</reference>
<dbReference type="RefSeq" id="WP_204652916.1">
    <property type="nucleotide sequence ID" value="NZ_JAFBFD010000003.1"/>
</dbReference>
<evidence type="ECO:0000256" key="4">
    <source>
        <dbReference type="ARBA" id="ARBA00023163"/>
    </source>
</evidence>
<gene>
    <name evidence="5" type="ORF">ACFO5I_12805</name>
</gene>
<dbReference type="Proteomes" id="UP001595969">
    <property type="component" value="Unassembled WGS sequence"/>
</dbReference>
<name>A0ABV9MZY1_9ENTE</name>
<keyword evidence="6" id="KW-1185">Reference proteome</keyword>
<protein>
    <submittedName>
        <fullName evidence="5">CopY/TcrY family copper transport repressor</fullName>
    </submittedName>
</protein>
<comment type="similarity">
    <text evidence="1">Belongs to the BlaI transcriptional regulatory family.</text>
</comment>
<dbReference type="Pfam" id="PF03965">
    <property type="entry name" value="Penicillinase_R"/>
    <property type="match status" value="1"/>
</dbReference>
<keyword evidence="3" id="KW-0238">DNA-binding</keyword>
<dbReference type="InterPro" id="IPR014071">
    <property type="entry name" value="Cu_transp_CopY/TcrY"/>
</dbReference>
<proteinExistence type="inferred from homology"/>
<dbReference type="EMBL" id="JBHSGS010000065">
    <property type="protein sequence ID" value="MFC4720604.1"/>
    <property type="molecule type" value="Genomic_DNA"/>
</dbReference>
<dbReference type="SUPFAM" id="SSF46785">
    <property type="entry name" value="Winged helix' DNA-binding domain"/>
    <property type="match status" value="1"/>
</dbReference>
<evidence type="ECO:0000256" key="3">
    <source>
        <dbReference type="ARBA" id="ARBA00023125"/>
    </source>
</evidence>
<comment type="caution">
    <text evidence="5">The sequence shown here is derived from an EMBL/GenBank/DDBJ whole genome shotgun (WGS) entry which is preliminary data.</text>
</comment>
<accession>A0ABV9MZY1</accession>
<dbReference type="NCBIfam" id="TIGR02698">
    <property type="entry name" value="CopY_TcrY"/>
    <property type="match status" value="1"/>
</dbReference>
<dbReference type="PIRSF" id="PIRSF019455">
    <property type="entry name" value="CopR_AtkY"/>
    <property type="match status" value="1"/>
</dbReference>
<keyword evidence="4" id="KW-0804">Transcription</keyword>
<dbReference type="Gene3D" id="1.10.10.10">
    <property type="entry name" value="Winged helix-like DNA-binding domain superfamily/Winged helix DNA-binding domain"/>
    <property type="match status" value="1"/>
</dbReference>
<sequence>MTKIEETIRISDAEWEIMRVVWTKGQVDATTIEQILGDKMQWKLATIKTLLGRLVKKEALKTDQVGKKFIYSANVREDQILFQATEELFGHICAKRMGSSLAQIIEDVPLTQADVSLLQDVLARKTVVESIACNCIPGQCQCQHPATQVNVHQ</sequence>
<dbReference type="InterPro" id="IPR036390">
    <property type="entry name" value="WH_DNA-bd_sf"/>
</dbReference>
<evidence type="ECO:0000313" key="6">
    <source>
        <dbReference type="Proteomes" id="UP001595969"/>
    </source>
</evidence>
<dbReference type="InterPro" id="IPR036388">
    <property type="entry name" value="WH-like_DNA-bd_sf"/>
</dbReference>
<dbReference type="InterPro" id="IPR005650">
    <property type="entry name" value="BlaI_family"/>
</dbReference>
<keyword evidence="2" id="KW-0805">Transcription regulation</keyword>
<evidence type="ECO:0000256" key="1">
    <source>
        <dbReference type="ARBA" id="ARBA00011046"/>
    </source>
</evidence>
<evidence type="ECO:0000313" key="5">
    <source>
        <dbReference type="EMBL" id="MFC4720604.1"/>
    </source>
</evidence>
<organism evidence="5 6">
    <name type="scientific">Enterococcus lemanii</name>
    <dbReference type="NCBI Taxonomy" id="1159752"/>
    <lineage>
        <taxon>Bacteria</taxon>
        <taxon>Bacillati</taxon>
        <taxon>Bacillota</taxon>
        <taxon>Bacilli</taxon>
        <taxon>Lactobacillales</taxon>
        <taxon>Enterococcaceae</taxon>
        <taxon>Enterococcus</taxon>
    </lineage>
</organism>